<gene>
    <name evidence="2" type="ORF">MKZ38_007472</name>
</gene>
<feature type="compositionally biased region" description="Basic and acidic residues" evidence="1">
    <location>
        <begin position="47"/>
        <end position="84"/>
    </location>
</feature>
<proteinExistence type="predicted"/>
<reference evidence="2" key="1">
    <citation type="submission" date="2022-07" db="EMBL/GenBank/DDBJ databases">
        <title>Draft genome sequence of Zalerion maritima ATCC 34329, a (micro)plastics degrading marine fungus.</title>
        <authorList>
            <person name="Paco A."/>
            <person name="Goncalves M.F.M."/>
            <person name="Rocha-Santos T.A.P."/>
            <person name="Alves A."/>
        </authorList>
    </citation>
    <scope>NUCLEOTIDE SEQUENCE</scope>
    <source>
        <strain evidence="2">ATCC 34329</strain>
    </source>
</reference>
<organism evidence="2 3">
    <name type="scientific">Zalerion maritima</name>
    <dbReference type="NCBI Taxonomy" id="339359"/>
    <lineage>
        <taxon>Eukaryota</taxon>
        <taxon>Fungi</taxon>
        <taxon>Dikarya</taxon>
        <taxon>Ascomycota</taxon>
        <taxon>Pezizomycotina</taxon>
        <taxon>Sordariomycetes</taxon>
        <taxon>Lulworthiomycetidae</taxon>
        <taxon>Lulworthiales</taxon>
        <taxon>Lulworthiaceae</taxon>
        <taxon>Zalerion</taxon>
    </lineage>
</organism>
<name>A0AAD5WTL9_9PEZI</name>
<evidence type="ECO:0000256" key="1">
    <source>
        <dbReference type="SAM" id="MobiDB-lite"/>
    </source>
</evidence>
<dbReference type="EMBL" id="JAKWBI020000048">
    <property type="protein sequence ID" value="KAJ2904636.1"/>
    <property type="molecule type" value="Genomic_DNA"/>
</dbReference>
<evidence type="ECO:0000313" key="3">
    <source>
        <dbReference type="Proteomes" id="UP001201980"/>
    </source>
</evidence>
<accession>A0AAD5WTL9</accession>
<comment type="caution">
    <text evidence="2">The sequence shown here is derived from an EMBL/GenBank/DDBJ whole genome shotgun (WGS) entry which is preliminary data.</text>
</comment>
<dbReference type="Proteomes" id="UP001201980">
    <property type="component" value="Unassembled WGS sequence"/>
</dbReference>
<evidence type="ECO:0000313" key="2">
    <source>
        <dbReference type="EMBL" id="KAJ2904636.1"/>
    </source>
</evidence>
<sequence>MDLLGQEVHVLFLLESSKADLQRTERRGSISRVRMNEAQGGNTKGLPGKDDGDADEWCRDGKEEDPLGEEIWKRGKGERGGVSG</sequence>
<keyword evidence="3" id="KW-1185">Reference proteome</keyword>
<dbReference type="AlphaFoldDB" id="A0AAD5WTL9"/>
<feature type="region of interest" description="Disordered" evidence="1">
    <location>
        <begin position="23"/>
        <end position="84"/>
    </location>
</feature>
<protein>
    <submittedName>
        <fullName evidence="2">Uncharacterized protein</fullName>
    </submittedName>
</protein>